<dbReference type="GO" id="GO:0006310">
    <property type="term" value="P:DNA recombination"/>
    <property type="evidence" value="ECO:0007669"/>
    <property type="project" value="UniProtKB-KW"/>
</dbReference>
<comment type="similarity">
    <text evidence="1">Belongs to the 'phage' integrase family.</text>
</comment>
<protein>
    <submittedName>
        <fullName evidence="6">Integrase</fullName>
    </submittedName>
</protein>
<dbReference type="OrthoDB" id="4326943at2"/>
<evidence type="ECO:0000259" key="5">
    <source>
        <dbReference type="PROSITE" id="PS51898"/>
    </source>
</evidence>
<name>A0A4Y8JT78_9MICO</name>
<keyword evidence="7" id="KW-1185">Reference proteome</keyword>
<reference evidence="6 7" key="1">
    <citation type="submission" date="2019-03" db="EMBL/GenBank/DDBJ databases">
        <title>Genomics of glacier-inhabiting Cryobacterium strains.</title>
        <authorList>
            <person name="Liu Q."/>
            <person name="Xin Y.-H."/>
        </authorList>
    </citation>
    <scope>NUCLEOTIDE SEQUENCE [LARGE SCALE GENOMIC DNA]</scope>
    <source>
        <strain evidence="6 7">TMT1-51</strain>
    </source>
</reference>
<evidence type="ECO:0000313" key="7">
    <source>
        <dbReference type="Proteomes" id="UP000297472"/>
    </source>
</evidence>
<gene>
    <name evidence="6" type="ORF">E3T49_10755</name>
</gene>
<keyword evidence="2" id="KW-0229">DNA integration</keyword>
<evidence type="ECO:0000313" key="6">
    <source>
        <dbReference type="EMBL" id="TFD28965.1"/>
    </source>
</evidence>
<dbReference type="Pfam" id="PF00589">
    <property type="entry name" value="Phage_integrase"/>
    <property type="match status" value="1"/>
</dbReference>
<dbReference type="InterPro" id="IPR013762">
    <property type="entry name" value="Integrase-like_cat_sf"/>
</dbReference>
<comment type="caution">
    <text evidence="6">The sequence shown here is derived from an EMBL/GenBank/DDBJ whole genome shotgun (WGS) entry which is preliminary data.</text>
</comment>
<organism evidence="6 7">
    <name type="scientific">Cryobacterium cryoconiti</name>
    <dbReference type="NCBI Taxonomy" id="1259239"/>
    <lineage>
        <taxon>Bacteria</taxon>
        <taxon>Bacillati</taxon>
        <taxon>Actinomycetota</taxon>
        <taxon>Actinomycetes</taxon>
        <taxon>Micrococcales</taxon>
        <taxon>Microbacteriaceae</taxon>
        <taxon>Cryobacterium</taxon>
    </lineage>
</organism>
<dbReference type="GO" id="GO:0003677">
    <property type="term" value="F:DNA binding"/>
    <property type="evidence" value="ECO:0007669"/>
    <property type="project" value="UniProtKB-KW"/>
</dbReference>
<dbReference type="Proteomes" id="UP000297472">
    <property type="component" value="Unassembled WGS sequence"/>
</dbReference>
<dbReference type="EMBL" id="SOHA01000034">
    <property type="protein sequence ID" value="TFD28965.1"/>
    <property type="molecule type" value="Genomic_DNA"/>
</dbReference>
<dbReference type="InterPro" id="IPR011010">
    <property type="entry name" value="DNA_brk_join_enz"/>
</dbReference>
<dbReference type="SUPFAM" id="SSF56349">
    <property type="entry name" value="DNA breaking-rejoining enzymes"/>
    <property type="match status" value="1"/>
</dbReference>
<evidence type="ECO:0000256" key="3">
    <source>
        <dbReference type="ARBA" id="ARBA00023125"/>
    </source>
</evidence>
<dbReference type="PANTHER" id="PTHR30629">
    <property type="entry name" value="PROPHAGE INTEGRASE"/>
    <property type="match status" value="1"/>
</dbReference>
<evidence type="ECO:0000256" key="4">
    <source>
        <dbReference type="ARBA" id="ARBA00023172"/>
    </source>
</evidence>
<dbReference type="GO" id="GO:0015074">
    <property type="term" value="P:DNA integration"/>
    <property type="evidence" value="ECO:0007669"/>
    <property type="project" value="UniProtKB-KW"/>
</dbReference>
<dbReference type="Gene3D" id="1.10.443.10">
    <property type="entry name" value="Intergrase catalytic core"/>
    <property type="match status" value="1"/>
</dbReference>
<keyword evidence="3" id="KW-0238">DNA-binding</keyword>
<feature type="domain" description="Tyr recombinase" evidence="5">
    <location>
        <begin position="181"/>
        <end position="396"/>
    </location>
</feature>
<dbReference type="InterPro" id="IPR050808">
    <property type="entry name" value="Phage_Integrase"/>
</dbReference>
<dbReference type="RefSeq" id="WP_134424913.1">
    <property type="nucleotide sequence ID" value="NZ_SOHA01000034.1"/>
</dbReference>
<accession>A0A4Y8JT78</accession>
<evidence type="ECO:0000256" key="1">
    <source>
        <dbReference type="ARBA" id="ARBA00008857"/>
    </source>
</evidence>
<dbReference type="AlphaFoldDB" id="A0A4Y8JT78"/>
<dbReference type="InterPro" id="IPR010998">
    <property type="entry name" value="Integrase_recombinase_N"/>
</dbReference>
<evidence type="ECO:0000256" key="2">
    <source>
        <dbReference type="ARBA" id="ARBA00022908"/>
    </source>
</evidence>
<proteinExistence type="inferred from homology"/>
<dbReference type="PANTHER" id="PTHR30629:SF2">
    <property type="entry name" value="PROPHAGE INTEGRASE INTS-RELATED"/>
    <property type="match status" value="1"/>
</dbReference>
<dbReference type="InterPro" id="IPR002104">
    <property type="entry name" value="Integrase_catalytic"/>
</dbReference>
<sequence length="401" mass="44089">MGKPQIPAGELGKIDVKRLPSGRYRARAFTRDDSGALHRLGATAETEERARTEVHRQAMALSTGGFGGLAPSNTVADAVELWLPQILTRAKTGSLTYSTYESYETTACLVILPRCGGVRLDRLTVGRCDRILQKILDEESISKARHARAVLSLVCGYAVRDDAMVSNPVRDVQRLPTTPKKESTLTTVQITTIRKLMQQWRITREDGPRPNYRILIDGMEIMLGTSIRIGECLGLRRCDVDMTTLPPTLVVNGTIVSTKAEGIHRKDSPKRSRQRRSIALPSMAAAAVRRRLALAEPDPEASLFATKSGRSLSVSNYERLLRSFIADERANLVKLGVDVDEYTTHIYRRTAATLIERAAGIMLASRLLGHANEQTTRNSYVVTADLVDPVTAEILDAVLGG</sequence>
<dbReference type="PROSITE" id="PS51898">
    <property type="entry name" value="TYR_RECOMBINASE"/>
    <property type="match status" value="1"/>
</dbReference>
<keyword evidence="4" id="KW-0233">DNA recombination</keyword>
<dbReference type="Gene3D" id="1.10.150.130">
    <property type="match status" value="1"/>
</dbReference>